<dbReference type="InterPro" id="IPR023753">
    <property type="entry name" value="FAD/NAD-binding_dom"/>
</dbReference>
<evidence type="ECO:0000256" key="3">
    <source>
        <dbReference type="ARBA" id="ARBA00004443"/>
    </source>
</evidence>
<protein>
    <recommendedName>
        <fullName evidence="20">Small ribosomal subunit protein bS18c</fullName>
        <ecNumber evidence="5">1.6.5.9</ecNumber>
    </recommendedName>
</protein>
<evidence type="ECO:0000256" key="21">
    <source>
        <dbReference type="ARBA" id="ARBA00047599"/>
    </source>
</evidence>
<name>A0AAD3SAQ4_NEPGR</name>
<evidence type="ECO:0000256" key="14">
    <source>
        <dbReference type="ARBA" id="ARBA00023002"/>
    </source>
</evidence>
<dbReference type="Pfam" id="PF07992">
    <property type="entry name" value="Pyr_redox_2"/>
    <property type="match status" value="1"/>
</dbReference>
<keyword evidence="12" id="KW-0809">Transit peptide</keyword>
<comment type="catalytic activity">
    <reaction evidence="21">
        <text>a quinone + NADH + H(+) = a quinol + NAD(+)</text>
        <dbReference type="Rhea" id="RHEA:46160"/>
        <dbReference type="ChEBI" id="CHEBI:15378"/>
        <dbReference type="ChEBI" id="CHEBI:24646"/>
        <dbReference type="ChEBI" id="CHEBI:57540"/>
        <dbReference type="ChEBI" id="CHEBI:57945"/>
        <dbReference type="ChEBI" id="CHEBI:132124"/>
        <dbReference type="EC" id="1.6.5.9"/>
    </reaction>
</comment>
<dbReference type="Gene3D" id="3.50.50.100">
    <property type="match status" value="1"/>
</dbReference>
<keyword evidence="17" id="KW-0472">Membrane</keyword>
<reference evidence="25" key="1">
    <citation type="submission" date="2023-05" db="EMBL/GenBank/DDBJ databases">
        <title>Nepenthes gracilis genome sequencing.</title>
        <authorList>
            <person name="Fukushima K."/>
        </authorList>
    </citation>
    <scope>NUCLEOTIDE SEQUENCE</scope>
    <source>
        <strain evidence="25">SING2019-196</strain>
    </source>
</reference>
<evidence type="ECO:0000256" key="1">
    <source>
        <dbReference type="ARBA" id="ARBA00001974"/>
    </source>
</evidence>
<keyword evidence="9" id="KW-0274">FAD</keyword>
<evidence type="ECO:0000256" key="9">
    <source>
        <dbReference type="ARBA" id="ARBA00022827"/>
    </source>
</evidence>
<dbReference type="GO" id="GO:0005777">
    <property type="term" value="C:peroxisome"/>
    <property type="evidence" value="ECO:0007669"/>
    <property type="project" value="UniProtKB-SubCell"/>
</dbReference>
<keyword evidence="14" id="KW-0560">Oxidoreductase</keyword>
<evidence type="ECO:0000256" key="4">
    <source>
        <dbReference type="ARBA" id="ARBA00005272"/>
    </source>
</evidence>
<comment type="cofactor">
    <cofactor evidence="1">
        <name>FAD</name>
        <dbReference type="ChEBI" id="CHEBI:57692"/>
    </cofactor>
</comment>
<evidence type="ECO:0000256" key="16">
    <source>
        <dbReference type="ARBA" id="ARBA00023128"/>
    </source>
</evidence>
<dbReference type="EMBL" id="BSYO01000007">
    <property type="protein sequence ID" value="GMH07369.1"/>
    <property type="molecule type" value="Genomic_DNA"/>
</dbReference>
<dbReference type="GO" id="GO:0019843">
    <property type="term" value="F:rRNA binding"/>
    <property type="evidence" value="ECO:0007669"/>
    <property type="project" value="UniProtKB-KW"/>
</dbReference>
<keyword evidence="10" id="KW-0521">NADP</keyword>
<sequence>MAMSWFRNLVKPSTFKRKSVAPSLPTLYSSLSLFTTESTAQFTSPADTYYAGLEPTKPNEKPRVVVLGSGWAGCRLMKDLDTKIYDVVCVSPRNHMVFTPLLASTCVGTLEFRSVAEPIGAIQPSISREPGSYFLLANCTGVDLANHEVRCETTTKGAQALDPWKFRVSYDKLVIACGAQASTFGIRGVLEHAIFLREVHHAQEIRRKLLLNLMLSEVPGMAEEEKRRLLHCVVVGGGPTGVEFSGELSDFIVKDVRRRYAHVKDYIHVTLIEANEILSSFDDRLRRYATKQLIKSGVRLVRGIVKDVQPDKIILSDGAEVPYGLLVWSTGVGPSPFVRSLELPKSPGGRIGVDEWLRVPSVPDIYAIGDCCGFLDSTGKPVLPALAQVAERQGKYLAQLLNKVGKAGGGRASSGKDIDLGDPFVYKHLGSMATIGRYKALVDLRQSKEARGLSLAGFTSWFIWRSAYLTRIPPVASATEVTASNRIYDEMKNLLHPINFKAQCFEAHSIKGSHCPSPKYENYFRRNPLSFCLPLRPPLICQCSHHFRLNLTRLREEFTQFNQGLKSSSLIRGNLYFMEKMKLIQVAFRPVSVGLSHQFWGHPMARTFSINATSGTVNNDNQNAHSFESADEFERRIFDGISGDISNPFFQKLDRLEKARGRFGPDSQLNGGNKSDVLDGLDESFSTLSDGMEGKLKKAAAYFEFNPEEIEQDDYTFRPDMNFQWGMTYEPKDLDLNKRGVWKPSKRQEFQVTTEEVLRKADFRNVRFLANFITDAGIIIKRSKTKISAKAQRKVAREIKTARAFGLLPFTTMGTKAFKFGKTMEDLDEDYEYDSHNNRMALDADVNPE</sequence>
<dbReference type="PANTHER" id="PTHR43706">
    <property type="entry name" value="NADH DEHYDROGENASE"/>
    <property type="match status" value="1"/>
</dbReference>
<comment type="function">
    <text evidence="23">Alternative NADH-ubiquinone oxidoreductase which catalyzes the oxidation of mitochondrial NADH does not translocate protons across the inner mitochondrial membrane.</text>
</comment>
<dbReference type="Gene3D" id="4.10.640.10">
    <property type="entry name" value="Ribosomal protein S18"/>
    <property type="match status" value="1"/>
</dbReference>
<evidence type="ECO:0000256" key="12">
    <source>
        <dbReference type="ARBA" id="ARBA00022946"/>
    </source>
</evidence>
<evidence type="ECO:0000256" key="10">
    <source>
        <dbReference type="ARBA" id="ARBA00022857"/>
    </source>
</evidence>
<dbReference type="InterPro" id="IPR036870">
    <property type="entry name" value="Ribosomal_bS18_sf"/>
</dbReference>
<evidence type="ECO:0000256" key="5">
    <source>
        <dbReference type="ARBA" id="ARBA00012637"/>
    </source>
</evidence>
<evidence type="ECO:0000256" key="22">
    <source>
        <dbReference type="ARBA" id="ARBA00049010"/>
    </source>
</evidence>
<dbReference type="GO" id="GO:0050136">
    <property type="term" value="F:NADH dehydrogenase (quinone) (non-electrogenic) activity"/>
    <property type="evidence" value="ECO:0007669"/>
    <property type="project" value="UniProtKB-EC"/>
</dbReference>
<dbReference type="InterPro" id="IPR045024">
    <property type="entry name" value="NDH-2"/>
</dbReference>
<dbReference type="EC" id="1.6.5.9" evidence="5"/>
<dbReference type="Proteomes" id="UP001279734">
    <property type="component" value="Unassembled WGS sequence"/>
</dbReference>
<dbReference type="GO" id="GO:0005840">
    <property type="term" value="C:ribosome"/>
    <property type="evidence" value="ECO:0007669"/>
    <property type="project" value="UniProtKB-KW"/>
</dbReference>
<organism evidence="25 26">
    <name type="scientific">Nepenthes gracilis</name>
    <name type="common">Slender pitcher plant</name>
    <dbReference type="NCBI Taxonomy" id="150966"/>
    <lineage>
        <taxon>Eukaryota</taxon>
        <taxon>Viridiplantae</taxon>
        <taxon>Streptophyta</taxon>
        <taxon>Embryophyta</taxon>
        <taxon>Tracheophyta</taxon>
        <taxon>Spermatophyta</taxon>
        <taxon>Magnoliopsida</taxon>
        <taxon>eudicotyledons</taxon>
        <taxon>Gunneridae</taxon>
        <taxon>Pentapetalae</taxon>
        <taxon>Caryophyllales</taxon>
        <taxon>Nepenthaceae</taxon>
        <taxon>Nepenthes</taxon>
    </lineage>
</organism>
<feature type="domain" description="FAD/NAD(P)-binding" evidence="24">
    <location>
        <begin position="63"/>
        <end position="394"/>
    </location>
</feature>
<keyword evidence="13" id="KW-0689">Ribosomal protein</keyword>
<keyword evidence="6" id="KW-0285">Flavoprotein</keyword>
<evidence type="ECO:0000256" key="19">
    <source>
        <dbReference type="ARBA" id="ARBA00023274"/>
    </source>
</evidence>
<dbReference type="InterPro" id="IPR001648">
    <property type="entry name" value="Ribosomal_bS18"/>
</dbReference>
<evidence type="ECO:0000256" key="11">
    <source>
        <dbReference type="ARBA" id="ARBA00022884"/>
    </source>
</evidence>
<evidence type="ECO:0000256" key="6">
    <source>
        <dbReference type="ARBA" id="ARBA00022630"/>
    </source>
</evidence>
<comment type="catalytic activity">
    <reaction evidence="22">
        <text>a ubiquinone + NADH + H(+) = a ubiquinol + NAD(+)</text>
        <dbReference type="Rhea" id="RHEA:23152"/>
        <dbReference type="Rhea" id="RHEA-COMP:9565"/>
        <dbReference type="Rhea" id="RHEA-COMP:9566"/>
        <dbReference type="ChEBI" id="CHEBI:15378"/>
        <dbReference type="ChEBI" id="CHEBI:16389"/>
        <dbReference type="ChEBI" id="CHEBI:17976"/>
        <dbReference type="ChEBI" id="CHEBI:57540"/>
        <dbReference type="ChEBI" id="CHEBI:57945"/>
    </reaction>
</comment>
<dbReference type="Pfam" id="PF01084">
    <property type="entry name" value="Ribosomal_S18"/>
    <property type="match status" value="1"/>
</dbReference>
<keyword evidence="16" id="KW-0496">Mitochondrion</keyword>
<dbReference type="PRINTS" id="PR00368">
    <property type="entry name" value="FADPNR"/>
</dbReference>
<dbReference type="SUPFAM" id="SSF46911">
    <property type="entry name" value="Ribosomal protein S18"/>
    <property type="match status" value="1"/>
</dbReference>
<comment type="caution">
    <text evidence="25">The sequence shown here is derived from an EMBL/GenBank/DDBJ whole genome shotgun (WGS) entry which is preliminary data.</text>
</comment>
<evidence type="ECO:0000256" key="7">
    <source>
        <dbReference type="ARBA" id="ARBA00022730"/>
    </source>
</evidence>
<evidence type="ECO:0000256" key="23">
    <source>
        <dbReference type="ARBA" id="ARBA00055996"/>
    </source>
</evidence>
<keyword evidence="7" id="KW-0699">rRNA-binding</keyword>
<evidence type="ECO:0000256" key="17">
    <source>
        <dbReference type="ARBA" id="ARBA00023136"/>
    </source>
</evidence>
<keyword evidence="8" id="KW-0999">Mitochondrion inner membrane</keyword>
<keyword evidence="19" id="KW-0687">Ribonucleoprotein</keyword>
<keyword evidence="11" id="KW-0694">RNA-binding</keyword>
<evidence type="ECO:0000313" key="26">
    <source>
        <dbReference type="Proteomes" id="UP001279734"/>
    </source>
</evidence>
<comment type="subcellular location">
    <subcellularLocation>
        <location evidence="3">Mitochondrion inner membrane</location>
        <topology evidence="3">Peripheral membrane protein</topology>
        <orientation evidence="3">Matrix side</orientation>
    </subcellularLocation>
    <subcellularLocation>
        <location evidence="2">Peroxisome</location>
    </subcellularLocation>
</comment>
<dbReference type="GO" id="GO:0006412">
    <property type="term" value="P:translation"/>
    <property type="evidence" value="ECO:0007669"/>
    <property type="project" value="InterPro"/>
</dbReference>
<evidence type="ECO:0000256" key="18">
    <source>
        <dbReference type="ARBA" id="ARBA00023140"/>
    </source>
</evidence>
<evidence type="ECO:0000259" key="24">
    <source>
        <dbReference type="Pfam" id="PF07992"/>
    </source>
</evidence>
<evidence type="ECO:0000256" key="15">
    <source>
        <dbReference type="ARBA" id="ARBA00023027"/>
    </source>
</evidence>
<dbReference type="GO" id="GO:0005743">
    <property type="term" value="C:mitochondrial inner membrane"/>
    <property type="evidence" value="ECO:0007669"/>
    <property type="project" value="UniProtKB-SubCell"/>
</dbReference>
<dbReference type="SUPFAM" id="SSF51905">
    <property type="entry name" value="FAD/NAD(P)-binding domain"/>
    <property type="match status" value="1"/>
</dbReference>
<evidence type="ECO:0000256" key="13">
    <source>
        <dbReference type="ARBA" id="ARBA00022980"/>
    </source>
</evidence>
<dbReference type="InterPro" id="IPR036188">
    <property type="entry name" value="FAD/NAD-bd_sf"/>
</dbReference>
<proteinExistence type="inferred from homology"/>
<accession>A0AAD3SAQ4</accession>
<dbReference type="AlphaFoldDB" id="A0AAD3SAQ4"/>
<evidence type="ECO:0000313" key="25">
    <source>
        <dbReference type="EMBL" id="GMH07369.1"/>
    </source>
</evidence>
<keyword evidence="26" id="KW-1185">Reference proteome</keyword>
<evidence type="ECO:0000256" key="2">
    <source>
        <dbReference type="ARBA" id="ARBA00004275"/>
    </source>
</evidence>
<gene>
    <name evidence="25" type="ORF">Nepgr_009209</name>
</gene>
<evidence type="ECO:0000256" key="20">
    <source>
        <dbReference type="ARBA" id="ARBA00035266"/>
    </source>
</evidence>
<dbReference type="FunFam" id="3.50.50.100:FF:000009">
    <property type="entry name" value="Internal alternative NAD(P)H-ubiquinone oxidoreductase A1, mitochondrial"/>
    <property type="match status" value="1"/>
</dbReference>
<evidence type="ECO:0000256" key="8">
    <source>
        <dbReference type="ARBA" id="ARBA00022792"/>
    </source>
</evidence>
<comment type="similarity">
    <text evidence="4">Belongs to the NADH dehydrogenase family.</text>
</comment>
<dbReference type="GO" id="GO:1990904">
    <property type="term" value="C:ribonucleoprotein complex"/>
    <property type="evidence" value="ECO:0007669"/>
    <property type="project" value="UniProtKB-KW"/>
</dbReference>
<dbReference type="GO" id="GO:0003735">
    <property type="term" value="F:structural constituent of ribosome"/>
    <property type="evidence" value="ECO:0007669"/>
    <property type="project" value="InterPro"/>
</dbReference>
<keyword evidence="15" id="KW-0520">NAD</keyword>
<keyword evidence="18" id="KW-0576">Peroxisome</keyword>
<dbReference type="PANTHER" id="PTHR43706:SF13">
    <property type="entry name" value="NADH DEHYDROGENASE-RELATED"/>
    <property type="match status" value="1"/>
</dbReference>